<dbReference type="Pfam" id="PF13614">
    <property type="entry name" value="AAA_31"/>
    <property type="match status" value="1"/>
</dbReference>
<dbReference type="PANTHER" id="PTHR13696:SF99">
    <property type="entry name" value="COBYRINIC ACID AC-DIAMIDE SYNTHASE"/>
    <property type="match status" value="1"/>
</dbReference>
<evidence type="ECO:0000259" key="2">
    <source>
        <dbReference type="Pfam" id="PF13614"/>
    </source>
</evidence>
<sequence>MGAGCHQLFLTRRGVNDMGAIHEETANRSPVPGVHKGLGRGPADHRNSAGRAGFGPAASGFHHVAGTDQRGSLAGREQGVDGVFVQERAPGVRAGFGSAAGASGVHRQEVGRGRGDKEEGTQEMKTLVVAQQKGGVGKTSSVVHLAFDFLERGLRVAVIDLDTQANASFTLAQYKIEARASGFFGPVPADGWRGAAAADGDGARLALIEADPELANAVFLPLDKAKQNLKANLKALAGQGFDVCLIDTAPGLGVALVAALYAADCVLSPIELEAYSIQGIKMMLTTIMNVRKENAGLQFLGMVPSKVDARNPRHVRHQVELQAAYPKLMAPASIGLRSSIADALASGVPVWKIRKTAARKATHEVRALAAYVFEKMEIAQ</sequence>
<evidence type="ECO:0000313" key="3">
    <source>
        <dbReference type="EMBL" id="QDL89873.1"/>
    </source>
</evidence>
<accession>A0A515HKB5</accession>
<reference evidence="3" key="1">
    <citation type="submission" date="2018-05" db="EMBL/GenBank/DDBJ databases">
        <title>Plant species dependent abundance and diversity of IncP-1 plasmids in the rhizosphere - sequence analysis provides new insights into the role as efficient and dynamic means for rapid bacterial adaptation.</title>
        <authorList>
            <person name="Nour E."/>
            <person name="Shintani M."/>
            <person name="Elsayed T."/>
            <person name="Blau K."/>
            <person name="Jechalke S."/>
            <person name="Sproeer C."/>
            <person name="Bunk B."/>
            <person name="Overmann J."/>
            <person name="Smalla K."/>
        </authorList>
    </citation>
    <scope>NUCLEOTIDE SEQUENCE</scope>
    <source>
        <plasmid evidence="3">pTT60</plasmid>
    </source>
</reference>
<dbReference type="SUPFAM" id="SSF52540">
    <property type="entry name" value="P-loop containing nucleoside triphosphate hydrolases"/>
    <property type="match status" value="1"/>
</dbReference>
<feature type="compositionally biased region" description="Basic and acidic residues" evidence="1">
    <location>
        <begin position="106"/>
        <end position="120"/>
    </location>
</feature>
<dbReference type="InterPro" id="IPR025669">
    <property type="entry name" value="AAA_dom"/>
</dbReference>
<dbReference type="InterPro" id="IPR027417">
    <property type="entry name" value="P-loop_NTPase"/>
</dbReference>
<dbReference type="EMBL" id="MH392246">
    <property type="protein sequence ID" value="QDL89873.1"/>
    <property type="molecule type" value="Genomic_DNA"/>
</dbReference>
<dbReference type="InterPro" id="IPR050678">
    <property type="entry name" value="DNA_Partitioning_ATPase"/>
</dbReference>
<dbReference type="Gene3D" id="3.40.50.300">
    <property type="entry name" value="P-loop containing nucleotide triphosphate hydrolases"/>
    <property type="match status" value="1"/>
</dbReference>
<feature type="domain" description="AAA" evidence="2">
    <location>
        <begin position="124"/>
        <end position="295"/>
    </location>
</feature>
<proteinExistence type="predicted"/>
<keyword evidence="3" id="KW-0614">Plasmid</keyword>
<geneLocation type="plasmid" evidence="3">
    <name>pTT60</name>
</geneLocation>
<name>A0A515HKB5_9ZZZZ</name>
<dbReference type="CDD" id="cd02042">
    <property type="entry name" value="ParAB_family"/>
    <property type="match status" value="1"/>
</dbReference>
<dbReference type="AlphaFoldDB" id="A0A515HKB5"/>
<feature type="region of interest" description="Disordered" evidence="1">
    <location>
        <begin position="27"/>
        <end position="67"/>
    </location>
</feature>
<dbReference type="PANTHER" id="PTHR13696">
    <property type="entry name" value="P-LOOP CONTAINING NUCLEOSIDE TRIPHOSPHATE HYDROLASE"/>
    <property type="match status" value="1"/>
</dbReference>
<organism evidence="3">
    <name type="scientific">Sym plasmid</name>
    <dbReference type="NCBI Taxonomy" id="28430"/>
    <lineage>
        <taxon>other sequences</taxon>
        <taxon>plasmids</taxon>
    </lineage>
</organism>
<feature type="compositionally biased region" description="Low complexity" evidence="1">
    <location>
        <begin position="95"/>
        <end position="104"/>
    </location>
</feature>
<feature type="region of interest" description="Disordered" evidence="1">
    <location>
        <begin position="95"/>
        <end position="120"/>
    </location>
</feature>
<protein>
    <submittedName>
        <fullName evidence="3">IncC1</fullName>
    </submittedName>
</protein>
<evidence type="ECO:0000256" key="1">
    <source>
        <dbReference type="SAM" id="MobiDB-lite"/>
    </source>
</evidence>
<gene>
    <name evidence="3" type="primary">incC1</name>
</gene>